<evidence type="ECO:0000256" key="1">
    <source>
        <dbReference type="SAM" id="MobiDB-lite"/>
    </source>
</evidence>
<dbReference type="Proteomes" id="UP001558652">
    <property type="component" value="Unassembled WGS sequence"/>
</dbReference>
<keyword evidence="3" id="KW-1185">Reference proteome</keyword>
<evidence type="ECO:0000313" key="2">
    <source>
        <dbReference type="EMBL" id="KAL1117599.1"/>
    </source>
</evidence>
<protein>
    <submittedName>
        <fullName evidence="2">Uncharacterized protein</fullName>
    </submittedName>
</protein>
<dbReference type="AlphaFoldDB" id="A0ABD0YP26"/>
<dbReference type="EMBL" id="JBFDAA010000015">
    <property type="protein sequence ID" value="KAL1117599.1"/>
    <property type="molecule type" value="Genomic_DNA"/>
</dbReference>
<name>A0ABD0YP26_9HEMI</name>
<feature type="region of interest" description="Disordered" evidence="1">
    <location>
        <begin position="100"/>
        <end position="166"/>
    </location>
</feature>
<comment type="caution">
    <text evidence="2">The sequence shown here is derived from an EMBL/GenBank/DDBJ whole genome shotgun (WGS) entry which is preliminary data.</text>
</comment>
<sequence>MASKRRNMFHKNKTQETTEKGRLPWSTGLLKEMPGTGPRYIPYHFPETTYPSTSTAVCRPSPEQGRRKEAKKLKTVMDVCDQMMYFLKIIMLANELLEEEKKGGGGGEKPPEGAPPAQPAEAPPALPAQEAPPAPPTQEAPSAPPTQDAPPEAPVQEAPPQPPPEG</sequence>
<feature type="region of interest" description="Disordered" evidence="1">
    <location>
        <begin position="51"/>
        <end position="71"/>
    </location>
</feature>
<organism evidence="2 3">
    <name type="scientific">Ranatra chinensis</name>
    <dbReference type="NCBI Taxonomy" id="642074"/>
    <lineage>
        <taxon>Eukaryota</taxon>
        <taxon>Metazoa</taxon>
        <taxon>Ecdysozoa</taxon>
        <taxon>Arthropoda</taxon>
        <taxon>Hexapoda</taxon>
        <taxon>Insecta</taxon>
        <taxon>Pterygota</taxon>
        <taxon>Neoptera</taxon>
        <taxon>Paraneoptera</taxon>
        <taxon>Hemiptera</taxon>
        <taxon>Heteroptera</taxon>
        <taxon>Panheteroptera</taxon>
        <taxon>Nepomorpha</taxon>
        <taxon>Nepidae</taxon>
        <taxon>Ranatrinae</taxon>
        <taxon>Ranatra</taxon>
    </lineage>
</organism>
<feature type="compositionally biased region" description="Pro residues" evidence="1">
    <location>
        <begin position="112"/>
        <end position="166"/>
    </location>
</feature>
<gene>
    <name evidence="2" type="ORF">AAG570_003914</name>
</gene>
<feature type="compositionally biased region" description="Basic residues" evidence="1">
    <location>
        <begin position="1"/>
        <end position="12"/>
    </location>
</feature>
<accession>A0ABD0YP26</accession>
<feature type="region of interest" description="Disordered" evidence="1">
    <location>
        <begin position="1"/>
        <end position="31"/>
    </location>
</feature>
<evidence type="ECO:0000313" key="3">
    <source>
        <dbReference type="Proteomes" id="UP001558652"/>
    </source>
</evidence>
<feature type="compositionally biased region" description="Basic and acidic residues" evidence="1">
    <location>
        <begin position="13"/>
        <end position="22"/>
    </location>
</feature>
<reference evidence="2 3" key="1">
    <citation type="submission" date="2024-07" db="EMBL/GenBank/DDBJ databases">
        <title>Chromosome-level genome assembly of the water stick insect Ranatra chinensis (Heteroptera: Nepidae).</title>
        <authorList>
            <person name="Liu X."/>
        </authorList>
    </citation>
    <scope>NUCLEOTIDE SEQUENCE [LARGE SCALE GENOMIC DNA]</scope>
    <source>
        <strain evidence="2">Cailab_2021Rc</strain>
        <tissue evidence="2">Muscle</tissue>
    </source>
</reference>
<proteinExistence type="predicted"/>